<dbReference type="PANTHER" id="PTHR43194:SF5">
    <property type="entry name" value="PIMELOYL-[ACYL-CARRIER PROTEIN] METHYL ESTER ESTERASE"/>
    <property type="match status" value="1"/>
</dbReference>
<dbReference type="SUPFAM" id="SSF53474">
    <property type="entry name" value="alpha/beta-Hydrolases"/>
    <property type="match status" value="1"/>
</dbReference>
<dbReference type="Pfam" id="PF00561">
    <property type="entry name" value="Abhydrolase_1"/>
    <property type="match status" value="1"/>
</dbReference>
<dbReference type="Gene3D" id="3.40.50.1820">
    <property type="entry name" value="alpha/beta hydrolase"/>
    <property type="match status" value="1"/>
</dbReference>
<dbReference type="OrthoDB" id="2086224at2"/>
<dbReference type="InterPro" id="IPR050228">
    <property type="entry name" value="Carboxylesterase_BioH"/>
</dbReference>
<dbReference type="PRINTS" id="PR00111">
    <property type="entry name" value="ABHYDROLASE"/>
</dbReference>
<dbReference type="InterPro" id="IPR000073">
    <property type="entry name" value="AB_hydrolase_1"/>
</dbReference>
<dbReference type="RefSeq" id="WP_133595000.1">
    <property type="nucleotide sequence ID" value="NZ_SNVV01000032.1"/>
</dbReference>
<name>A0A4V3BL53_9RHOO</name>
<feature type="domain" description="AB hydrolase-1" evidence="1">
    <location>
        <begin position="59"/>
        <end position="223"/>
    </location>
</feature>
<proteinExistence type="predicted"/>
<keyword evidence="3" id="KW-1185">Reference proteome</keyword>
<dbReference type="Proteomes" id="UP000295129">
    <property type="component" value="Unassembled WGS sequence"/>
</dbReference>
<sequence>MSSTPLPAAQAPFVLLPGFMADETLWREIEPALAARAPVIHGSLREGDSIAAMARHVIASLPERCVLVGFSMGGYVAREIVRQAPERIAALVLIATSGRADSPLQAQRKTAAVKTAQAGVFRGLSPSSIRASVHVARENDAGLIDAIRQMGARLGGEVFFRQSHLVRDSDLPALAAFRCPTLVVAADQDRLRSLDEARELQAAIPGARLEVIADSGHMIPLEQPAALLQALTRWLDSLPG</sequence>
<evidence type="ECO:0000313" key="2">
    <source>
        <dbReference type="EMBL" id="TDN45022.1"/>
    </source>
</evidence>
<accession>A0A4V3BL53</accession>
<evidence type="ECO:0000313" key="3">
    <source>
        <dbReference type="Proteomes" id="UP000295129"/>
    </source>
</evidence>
<gene>
    <name evidence="2" type="ORF">C7389_13234</name>
</gene>
<dbReference type="AlphaFoldDB" id="A0A4V3BL53"/>
<comment type="caution">
    <text evidence="2">The sequence shown here is derived from an EMBL/GenBank/DDBJ whole genome shotgun (WGS) entry which is preliminary data.</text>
</comment>
<evidence type="ECO:0000259" key="1">
    <source>
        <dbReference type="Pfam" id="PF00561"/>
    </source>
</evidence>
<dbReference type="EMBL" id="SNVV01000032">
    <property type="protein sequence ID" value="TDN45022.1"/>
    <property type="molecule type" value="Genomic_DNA"/>
</dbReference>
<reference evidence="2 3" key="1">
    <citation type="submission" date="2019-03" db="EMBL/GenBank/DDBJ databases">
        <title>Genomic Encyclopedia of Type Strains, Phase IV (KMG-IV): sequencing the most valuable type-strain genomes for metagenomic binning, comparative biology and taxonomic classification.</title>
        <authorList>
            <person name="Goeker M."/>
        </authorList>
    </citation>
    <scope>NUCLEOTIDE SEQUENCE [LARGE SCALE GENOMIC DNA]</scope>
    <source>
        <strain evidence="2 3">DSM 12121</strain>
    </source>
</reference>
<protein>
    <submittedName>
        <fullName evidence="2">Pimeloyl-ACP methyl ester carboxylesterase</fullName>
    </submittedName>
</protein>
<dbReference type="InterPro" id="IPR029058">
    <property type="entry name" value="AB_hydrolase_fold"/>
</dbReference>
<dbReference type="PANTHER" id="PTHR43194">
    <property type="entry name" value="HYDROLASE ALPHA/BETA FOLD FAMILY"/>
    <property type="match status" value="1"/>
</dbReference>
<organism evidence="2 3">
    <name type="scientific">Azoarcus indigens</name>
    <dbReference type="NCBI Taxonomy" id="29545"/>
    <lineage>
        <taxon>Bacteria</taxon>
        <taxon>Pseudomonadati</taxon>
        <taxon>Pseudomonadota</taxon>
        <taxon>Betaproteobacteria</taxon>
        <taxon>Rhodocyclales</taxon>
        <taxon>Zoogloeaceae</taxon>
        <taxon>Azoarcus</taxon>
    </lineage>
</organism>